<comment type="caution">
    <text evidence="1">The sequence shown here is derived from an EMBL/GenBank/DDBJ whole genome shotgun (WGS) entry which is preliminary data.</text>
</comment>
<organism evidence="1">
    <name type="scientific">marine sediment metagenome</name>
    <dbReference type="NCBI Taxonomy" id="412755"/>
    <lineage>
        <taxon>unclassified sequences</taxon>
        <taxon>metagenomes</taxon>
        <taxon>ecological metagenomes</taxon>
    </lineage>
</organism>
<accession>A0A0F9VKU8</accession>
<sequence>MRLAFLKQLFEGGLLAQAEINTAPEDGRWQLRVIKQGGEALEVTLAAKMGQVKSYNRLNAAMMDAYRIGFRAVTVRLPHDYQRSDGPREGPVR</sequence>
<gene>
    <name evidence="1" type="ORF">LCGC14_0393380</name>
</gene>
<proteinExistence type="predicted"/>
<dbReference type="EMBL" id="LAZR01000331">
    <property type="protein sequence ID" value="KKN74126.1"/>
    <property type="molecule type" value="Genomic_DNA"/>
</dbReference>
<protein>
    <recommendedName>
        <fullName evidence="2">Plasmid replication protein RepB</fullName>
    </recommendedName>
</protein>
<reference evidence="1" key="1">
    <citation type="journal article" date="2015" name="Nature">
        <title>Complex archaea that bridge the gap between prokaryotes and eukaryotes.</title>
        <authorList>
            <person name="Spang A."/>
            <person name="Saw J.H."/>
            <person name="Jorgensen S.L."/>
            <person name="Zaremba-Niedzwiedzka K."/>
            <person name="Martijn J."/>
            <person name="Lind A.E."/>
            <person name="van Eijk R."/>
            <person name="Schleper C."/>
            <person name="Guy L."/>
            <person name="Ettema T.J."/>
        </authorList>
    </citation>
    <scope>NUCLEOTIDE SEQUENCE</scope>
</reference>
<evidence type="ECO:0008006" key="2">
    <source>
        <dbReference type="Google" id="ProtNLM"/>
    </source>
</evidence>
<dbReference type="AlphaFoldDB" id="A0A0F9VKU8"/>
<evidence type="ECO:0000313" key="1">
    <source>
        <dbReference type="EMBL" id="KKN74126.1"/>
    </source>
</evidence>
<name>A0A0F9VKU8_9ZZZZ</name>